<accession>A0A0F9J5B0</accession>
<comment type="caution">
    <text evidence="1">The sequence shown here is derived from an EMBL/GenBank/DDBJ whole genome shotgun (WGS) entry which is preliminary data.</text>
</comment>
<reference evidence="1" key="1">
    <citation type="journal article" date="2015" name="Nature">
        <title>Complex archaea that bridge the gap between prokaryotes and eukaryotes.</title>
        <authorList>
            <person name="Spang A."/>
            <person name="Saw J.H."/>
            <person name="Jorgensen S.L."/>
            <person name="Zaremba-Niedzwiedzka K."/>
            <person name="Martijn J."/>
            <person name="Lind A.E."/>
            <person name="van Eijk R."/>
            <person name="Schleper C."/>
            <person name="Guy L."/>
            <person name="Ettema T.J."/>
        </authorList>
    </citation>
    <scope>NUCLEOTIDE SEQUENCE</scope>
</reference>
<protein>
    <submittedName>
        <fullName evidence="1">Uncharacterized protein</fullName>
    </submittedName>
</protein>
<gene>
    <name evidence="1" type="ORF">LCGC14_1865230</name>
</gene>
<evidence type="ECO:0000313" key="1">
    <source>
        <dbReference type="EMBL" id="KKL94382.1"/>
    </source>
</evidence>
<dbReference type="EMBL" id="LAZR01018940">
    <property type="protein sequence ID" value="KKL94382.1"/>
    <property type="molecule type" value="Genomic_DNA"/>
</dbReference>
<organism evidence="1">
    <name type="scientific">marine sediment metagenome</name>
    <dbReference type="NCBI Taxonomy" id="412755"/>
    <lineage>
        <taxon>unclassified sequences</taxon>
        <taxon>metagenomes</taxon>
        <taxon>ecological metagenomes</taxon>
    </lineage>
</organism>
<name>A0A0F9J5B0_9ZZZZ</name>
<proteinExistence type="predicted"/>
<dbReference type="AlphaFoldDB" id="A0A0F9J5B0"/>
<sequence>MIDAEKENKTLAVFRHSRIMTLTKLAHHLDCSTPTVRKRLRNWGALTSYNRNGRFYALSNVAKFDENGLWKYKGVFFSQWGTLKNTVQHVVRNSSAGLDASEIGRLVGLLPRSFMAQLRKIQGLRREKYEKRFVYYSDEDHTYSSQRSLRAEESKKMPKKLPSDAEAIFILVDRIKHSDSSVEQCVQRLRKKGKSVSIVDVRNLLAYHGIEKKTPDIFSSGR</sequence>